<keyword evidence="5 8" id="KW-0694">RNA-binding</keyword>
<dbReference type="GO" id="GO:0003723">
    <property type="term" value="F:RNA binding"/>
    <property type="evidence" value="ECO:0007669"/>
    <property type="project" value="UniProtKB-UniRule"/>
</dbReference>
<dbReference type="InterPro" id="IPR035979">
    <property type="entry name" value="RBD_domain_sf"/>
</dbReference>
<evidence type="ECO:0000313" key="12">
    <source>
        <dbReference type="Proteomes" id="UP000007879"/>
    </source>
</evidence>
<evidence type="ECO:0000256" key="3">
    <source>
        <dbReference type="ARBA" id="ARBA00022664"/>
    </source>
</evidence>
<dbReference type="OrthoDB" id="78358at2759"/>
<dbReference type="InterPro" id="IPR039599">
    <property type="entry name" value="RBM48"/>
</dbReference>
<dbReference type="AlphaFoldDB" id="A0A1X7UHS6"/>
<keyword evidence="6" id="KW-0508">mRNA splicing</keyword>
<evidence type="ECO:0000313" key="11">
    <source>
        <dbReference type="EnsemblMetazoa" id="Aqu2.1.27509_001"/>
    </source>
</evidence>
<sequence>MAGSLAHHKQADTCTNRPEYRNPRQERAVKVYTINQESRYLLVLNVPSLGVVKDLMELFSLYGEIEEYRILDEYPCEPYTDVYLIKYREIESAKLAKNKLDNHYFFSKDLHVCYAPEFESVSDTREKLNKRRTKIRKFKKNNAPSSTRKSTLPSSSSRPHSTIHVDPVPVTTTTTVHRPSLLQVPSHQEIPLPPPLPSHLAPSPSHLAPSPSHHLIPLLPPLPPPPPPRPLLPRPSIIVPHIGHGPSPLFSPPLHVSSLPHPHPYRRPNRCPFHGPVPLIHSPPRGPIRLPIRSPPHGSRYVPPVIGASPGTPPLISPSPPPPHSTPPPLIHTTSSSNHIHQERGVLISPTKKATPLLHNPPNPSPLITCTSNASLLTPPPLISIANTVQPPPLVSDRVHVPASSSKSLLRPPILNDHQSQSHLSRNSVRPPFTGSAQTGKDQLPLTGNPSVDLTILSVRNKMSQVFNTSAARDYAPPQTKKRRRI</sequence>
<evidence type="ECO:0000256" key="2">
    <source>
        <dbReference type="ARBA" id="ARBA00015189"/>
    </source>
</evidence>
<comment type="similarity">
    <text evidence="1">Belongs to the RBM48 family.</text>
</comment>
<feature type="compositionally biased region" description="Polar residues" evidence="9">
    <location>
        <begin position="417"/>
        <end position="428"/>
    </location>
</feature>
<dbReference type="PANTHER" id="PTHR20957:SF0">
    <property type="entry name" value="RNA-BINDING PROTEIN 48"/>
    <property type="match status" value="1"/>
</dbReference>
<evidence type="ECO:0000256" key="6">
    <source>
        <dbReference type="ARBA" id="ARBA00023187"/>
    </source>
</evidence>
<evidence type="ECO:0000256" key="9">
    <source>
        <dbReference type="SAM" id="MobiDB-lite"/>
    </source>
</evidence>
<evidence type="ECO:0000256" key="8">
    <source>
        <dbReference type="PROSITE-ProRule" id="PRU00176"/>
    </source>
</evidence>
<keyword evidence="3" id="KW-0507">mRNA processing</keyword>
<feature type="domain" description="RRM" evidence="10">
    <location>
        <begin position="39"/>
        <end position="117"/>
    </location>
</feature>
<dbReference type="FunFam" id="3.30.70.330:FF:000424">
    <property type="entry name" value="RNA-binding protein 48 isoform X4"/>
    <property type="match status" value="1"/>
</dbReference>
<organism evidence="11">
    <name type="scientific">Amphimedon queenslandica</name>
    <name type="common">Sponge</name>
    <dbReference type="NCBI Taxonomy" id="400682"/>
    <lineage>
        <taxon>Eukaryota</taxon>
        <taxon>Metazoa</taxon>
        <taxon>Porifera</taxon>
        <taxon>Demospongiae</taxon>
        <taxon>Heteroscleromorpha</taxon>
        <taxon>Haplosclerida</taxon>
        <taxon>Niphatidae</taxon>
        <taxon>Amphimedon</taxon>
    </lineage>
</organism>
<dbReference type="InterPro" id="IPR012677">
    <property type="entry name" value="Nucleotide-bd_a/b_plait_sf"/>
</dbReference>
<dbReference type="Gene3D" id="3.30.70.330">
    <property type="match status" value="1"/>
</dbReference>
<dbReference type="InterPro" id="IPR034264">
    <property type="entry name" value="RBM48_RRM"/>
</dbReference>
<dbReference type="EnsemblMetazoa" id="Aqu2.1.27509_001">
    <property type="protein sequence ID" value="Aqu2.1.27509_001"/>
    <property type="gene ID" value="Aqu2.1.27509"/>
</dbReference>
<dbReference type="GO" id="GO:0006397">
    <property type="term" value="P:mRNA processing"/>
    <property type="evidence" value="ECO:0007669"/>
    <property type="project" value="UniProtKB-KW"/>
</dbReference>
<dbReference type="PROSITE" id="PS50102">
    <property type="entry name" value="RRM"/>
    <property type="match status" value="1"/>
</dbReference>
<dbReference type="Proteomes" id="UP000007879">
    <property type="component" value="Unassembled WGS sequence"/>
</dbReference>
<dbReference type="EnsemblMetazoa" id="XM_003387732.2">
    <property type="protein sequence ID" value="XP_003387780.1"/>
    <property type="gene ID" value="LOC100632124"/>
</dbReference>
<dbReference type="eggNOG" id="ENOG502QSNB">
    <property type="taxonomic scope" value="Eukaryota"/>
</dbReference>
<keyword evidence="4" id="KW-0747">Spliceosome</keyword>
<feature type="compositionally biased region" description="Low complexity" evidence="9">
    <location>
        <begin position="144"/>
        <end position="170"/>
    </location>
</feature>
<feature type="compositionally biased region" description="Pro residues" evidence="9">
    <location>
        <begin position="311"/>
        <end position="330"/>
    </location>
</feature>
<reference evidence="11" key="2">
    <citation type="submission" date="2017-05" db="UniProtKB">
        <authorList>
            <consortium name="EnsemblMetazoa"/>
        </authorList>
    </citation>
    <scope>IDENTIFICATION</scope>
</reference>
<feature type="compositionally biased region" description="Low complexity" evidence="9">
    <location>
        <begin position="198"/>
        <end position="212"/>
    </location>
</feature>
<dbReference type="PANTHER" id="PTHR20957">
    <property type="entry name" value="RNA-BINDING PROTEIN 48"/>
    <property type="match status" value="1"/>
</dbReference>
<dbReference type="GO" id="GO:0005654">
    <property type="term" value="C:nucleoplasm"/>
    <property type="evidence" value="ECO:0007669"/>
    <property type="project" value="TreeGrafter"/>
</dbReference>
<dbReference type="InterPro" id="IPR000504">
    <property type="entry name" value="RRM_dom"/>
</dbReference>
<keyword evidence="12" id="KW-1185">Reference proteome</keyword>
<dbReference type="STRING" id="400682.A0A1X7UHS6"/>
<gene>
    <name evidence="11" type="primary">100632124</name>
</gene>
<dbReference type="KEGG" id="aqu:100632124"/>
<feature type="region of interest" description="Disordered" evidence="9">
    <location>
        <begin position="305"/>
        <end position="340"/>
    </location>
</feature>
<evidence type="ECO:0000256" key="4">
    <source>
        <dbReference type="ARBA" id="ARBA00022728"/>
    </source>
</evidence>
<dbReference type="SUPFAM" id="SSF54928">
    <property type="entry name" value="RNA-binding domain, RBD"/>
    <property type="match status" value="1"/>
</dbReference>
<dbReference type="GO" id="GO:0008380">
    <property type="term" value="P:RNA splicing"/>
    <property type="evidence" value="ECO:0007669"/>
    <property type="project" value="UniProtKB-KW"/>
</dbReference>
<feature type="region of interest" description="Disordered" evidence="9">
    <location>
        <begin position="1"/>
        <end position="20"/>
    </location>
</feature>
<evidence type="ECO:0000256" key="1">
    <source>
        <dbReference type="ARBA" id="ARBA00006938"/>
    </source>
</evidence>
<evidence type="ECO:0000259" key="10">
    <source>
        <dbReference type="PROSITE" id="PS50102"/>
    </source>
</evidence>
<dbReference type="CDD" id="cd12442">
    <property type="entry name" value="RRM_RBM48"/>
    <property type="match status" value="1"/>
</dbReference>
<accession>A0A1X7UHS6</accession>
<protein>
    <recommendedName>
        <fullName evidence="2">RNA-binding protein 48</fullName>
    </recommendedName>
</protein>
<name>A0A1X7UHS6_AMPQE</name>
<feature type="region of interest" description="Disordered" evidence="9">
    <location>
        <begin position="186"/>
        <end position="212"/>
    </location>
</feature>
<dbReference type="GO" id="GO:0005681">
    <property type="term" value="C:spliceosomal complex"/>
    <property type="evidence" value="ECO:0007669"/>
    <property type="project" value="UniProtKB-KW"/>
</dbReference>
<feature type="region of interest" description="Disordered" evidence="9">
    <location>
        <begin position="132"/>
        <end position="170"/>
    </location>
</feature>
<evidence type="ECO:0000256" key="7">
    <source>
        <dbReference type="ARBA" id="ARBA00035004"/>
    </source>
</evidence>
<comment type="function">
    <text evidence="7">As a component of the minor spliceosome, involved in the splicing of U12-type introns in pre-mRNAs.</text>
</comment>
<reference evidence="12" key="1">
    <citation type="journal article" date="2010" name="Nature">
        <title>The Amphimedon queenslandica genome and the evolution of animal complexity.</title>
        <authorList>
            <person name="Srivastava M."/>
            <person name="Simakov O."/>
            <person name="Chapman J."/>
            <person name="Fahey B."/>
            <person name="Gauthier M.E."/>
            <person name="Mitros T."/>
            <person name="Richards G.S."/>
            <person name="Conaco C."/>
            <person name="Dacre M."/>
            <person name="Hellsten U."/>
            <person name="Larroux C."/>
            <person name="Putnam N.H."/>
            <person name="Stanke M."/>
            <person name="Adamska M."/>
            <person name="Darling A."/>
            <person name="Degnan S.M."/>
            <person name="Oakley T.H."/>
            <person name="Plachetzki D.C."/>
            <person name="Zhai Y."/>
            <person name="Adamski M."/>
            <person name="Calcino A."/>
            <person name="Cummins S.F."/>
            <person name="Goodstein D.M."/>
            <person name="Harris C."/>
            <person name="Jackson D.J."/>
            <person name="Leys S.P."/>
            <person name="Shu S."/>
            <person name="Woodcroft B.J."/>
            <person name="Vervoort M."/>
            <person name="Kosik K.S."/>
            <person name="Manning G."/>
            <person name="Degnan B.M."/>
            <person name="Rokhsar D.S."/>
        </authorList>
    </citation>
    <scope>NUCLEOTIDE SEQUENCE [LARGE SCALE GENOMIC DNA]</scope>
</reference>
<feature type="compositionally biased region" description="Polar residues" evidence="9">
    <location>
        <begin position="435"/>
        <end position="449"/>
    </location>
</feature>
<evidence type="ECO:0000256" key="5">
    <source>
        <dbReference type="ARBA" id="ARBA00022884"/>
    </source>
</evidence>
<dbReference type="InParanoid" id="A0A1X7UHS6"/>
<proteinExistence type="inferred from homology"/>
<feature type="region of interest" description="Disordered" evidence="9">
    <location>
        <begin position="396"/>
        <end position="449"/>
    </location>
</feature>